<reference evidence="1 2" key="1">
    <citation type="journal article" date="2023" name="G3 (Bethesda)">
        <title>A chromosome-level genome assembly of Zasmidium syzygii isolated from banana leaves.</title>
        <authorList>
            <person name="van Westerhoven A.C."/>
            <person name="Mehrabi R."/>
            <person name="Talebi R."/>
            <person name="Steentjes M.B.F."/>
            <person name="Corcolon B."/>
            <person name="Chong P.A."/>
            <person name="Kema G.H.J."/>
            <person name="Seidl M.F."/>
        </authorList>
    </citation>
    <scope>NUCLEOTIDE SEQUENCE [LARGE SCALE GENOMIC DNA]</scope>
    <source>
        <strain evidence="1 2">P124</strain>
    </source>
</reference>
<proteinExistence type="predicted"/>
<evidence type="ECO:0000313" key="2">
    <source>
        <dbReference type="Proteomes" id="UP001305779"/>
    </source>
</evidence>
<gene>
    <name evidence="1" type="ORF">PRZ48_014709</name>
</gene>
<sequence length="202" mass="23284">MTGKEKDLRDMQHPLDYLQSERAKERERLARLLSFNDVPCYIEVLDANVFTEQQRKLQDAGVKAPDLPEEVEFDNPCHYPNLDEWRDTLRDLFNAEAWQCASLELVKLRLAGGSANDKDTITIYSPGEAKNYEEVLDIFRQDAIERATVLVKFKMGGRSNYEGLSGLPVGARKFLRLRRGEDGDVEPLLRLRSFWHNCGHKN</sequence>
<organism evidence="1 2">
    <name type="scientific">Zasmidium cellare</name>
    <name type="common">Wine cellar mold</name>
    <name type="synonym">Racodium cellare</name>
    <dbReference type="NCBI Taxonomy" id="395010"/>
    <lineage>
        <taxon>Eukaryota</taxon>
        <taxon>Fungi</taxon>
        <taxon>Dikarya</taxon>
        <taxon>Ascomycota</taxon>
        <taxon>Pezizomycotina</taxon>
        <taxon>Dothideomycetes</taxon>
        <taxon>Dothideomycetidae</taxon>
        <taxon>Mycosphaerellales</taxon>
        <taxon>Mycosphaerellaceae</taxon>
        <taxon>Zasmidium</taxon>
    </lineage>
</organism>
<accession>A0ABR0DZP2</accession>
<comment type="caution">
    <text evidence="1">The sequence shown here is derived from an EMBL/GenBank/DDBJ whole genome shotgun (WGS) entry which is preliminary data.</text>
</comment>
<dbReference type="EMBL" id="JAXOVC010000014">
    <property type="protein sequence ID" value="KAK4494411.1"/>
    <property type="molecule type" value="Genomic_DNA"/>
</dbReference>
<keyword evidence="2" id="KW-1185">Reference proteome</keyword>
<name>A0ABR0DZP2_ZASCE</name>
<dbReference type="Proteomes" id="UP001305779">
    <property type="component" value="Unassembled WGS sequence"/>
</dbReference>
<evidence type="ECO:0000313" key="1">
    <source>
        <dbReference type="EMBL" id="KAK4494411.1"/>
    </source>
</evidence>
<protein>
    <submittedName>
        <fullName evidence="1">Uncharacterized protein</fullName>
    </submittedName>
</protein>